<dbReference type="InterPro" id="IPR050191">
    <property type="entry name" value="ATP-dep_DNA_ligase"/>
</dbReference>
<keyword evidence="2 4" id="KW-0436">Ligase</keyword>
<accession>A0A9W5LFA3</accession>
<dbReference type="SUPFAM" id="SSF56091">
    <property type="entry name" value="DNA ligase/mRNA capping enzyme, catalytic domain"/>
    <property type="match status" value="1"/>
</dbReference>
<dbReference type="GO" id="GO:0003910">
    <property type="term" value="F:DNA ligase (ATP) activity"/>
    <property type="evidence" value="ECO:0007669"/>
    <property type="project" value="InterPro"/>
</dbReference>
<evidence type="ECO:0000313" key="4">
    <source>
        <dbReference type="EMBL" id="ELS59586.1"/>
    </source>
</evidence>
<dbReference type="Proteomes" id="UP000011182">
    <property type="component" value="Unassembled WGS sequence"/>
</dbReference>
<dbReference type="PANTHER" id="PTHR45674">
    <property type="entry name" value="DNA LIGASE 1/3 FAMILY MEMBER"/>
    <property type="match status" value="1"/>
</dbReference>
<evidence type="ECO:0000259" key="3">
    <source>
        <dbReference type="PROSITE" id="PS50160"/>
    </source>
</evidence>
<proteinExistence type="inferred from homology"/>
<dbReference type="PROSITE" id="PS50160">
    <property type="entry name" value="DNA_LIGASE_A3"/>
    <property type="match status" value="1"/>
</dbReference>
<keyword evidence="5" id="KW-1185">Reference proteome</keyword>
<dbReference type="InterPro" id="IPR012310">
    <property type="entry name" value="DNA_ligase_ATP-dep_cent"/>
</dbReference>
<dbReference type="Pfam" id="PF01068">
    <property type="entry name" value="DNA_ligase_A_M"/>
    <property type="match status" value="1"/>
</dbReference>
<dbReference type="AlphaFoldDB" id="A0A9W5LFA3"/>
<evidence type="ECO:0000256" key="2">
    <source>
        <dbReference type="ARBA" id="ARBA00022598"/>
    </source>
</evidence>
<dbReference type="PANTHER" id="PTHR45674:SF4">
    <property type="entry name" value="DNA LIGASE 1"/>
    <property type="match status" value="1"/>
</dbReference>
<sequence>MKRFMSKKSAHKIVYCVFDVIYKDGQSIASKPLTVRKTVLNSLELNHPNVCIIEGIQGNGLAYFNLAKEKNLEGIVIKNVESSYEINKRSNNWLKVINYDYTEVLITGYTKKDNLSYPDGTATGFMEFMQHAERTKFHSMKQVKSESDEYVFIDPILCKVKHRFKTKHGKLRIPSFESWRV</sequence>
<reference evidence="4 5" key="1">
    <citation type="journal article" date="2014" name="Syst. Appl. Microbiol.">
        <title>Genomic insights into the taxonomic status of the three subspecies of Bacillus subtilis.</title>
        <authorList>
            <person name="Yi H."/>
            <person name="Chun J."/>
            <person name="Cha C.J."/>
        </authorList>
    </citation>
    <scope>NUCLEOTIDE SEQUENCE [LARGE SCALE GENOMIC DNA]</scope>
    <source>
        <strain evidence="4 5">KCTC 13429</strain>
    </source>
</reference>
<comment type="caution">
    <text evidence="4">The sequence shown here is derived from an EMBL/GenBank/DDBJ whole genome shotgun (WGS) entry which is preliminary data.</text>
</comment>
<dbReference type="GO" id="GO:0006281">
    <property type="term" value="P:DNA repair"/>
    <property type="evidence" value="ECO:0007669"/>
    <property type="project" value="InterPro"/>
</dbReference>
<dbReference type="GO" id="GO:0005524">
    <property type="term" value="F:ATP binding"/>
    <property type="evidence" value="ECO:0007669"/>
    <property type="project" value="InterPro"/>
</dbReference>
<dbReference type="EMBL" id="AMXN01000009">
    <property type="protein sequence ID" value="ELS59586.1"/>
    <property type="molecule type" value="Genomic_DNA"/>
</dbReference>
<organism evidence="4 5">
    <name type="scientific">Bacillus inaquosorum KCTC 13429</name>
    <dbReference type="NCBI Taxonomy" id="1236548"/>
    <lineage>
        <taxon>Bacteria</taxon>
        <taxon>Bacillati</taxon>
        <taxon>Bacillota</taxon>
        <taxon>Bacilli</taxon>
        <taxon>Bacillales</taxon>
        <taxon>Bacillaceae</taxon>
        <taxon>Bacillus</taxon>
    </lineage>
</organism>
<evidence type="ECO:0000256" key="1">
    <source>
        <dbReference type="ARBA" id="ARBA00007572"/>
    </source>
</evidence>
<comment type="similarity">
    <text evidence="1">Belongs to the ATP-dependent DNA ligase family.</text>
</comment>
<gene>
    <name evidence="4" type="ORF">BSI_39670</name>
</gene>
<feature type="domain" description="ATP-dependent DNA ligase family profile" evidence="3">
    <location>
        <begin position="6"/>
        <end position="96"/>
    </location>
</feature>
<evidence type="ECO:0000313" key="5">
    <source>
        <dbReference type="Proteomes" id="UP000011182"/>
    </source>
</evidence>
<dbReference type="Gene3D" id="3.30.470.30">
    <property type="entry name" value="DNA ligase/mRNA capping enzyme"/>
    <property type="match status" value="1"/>
</dbReference>
<dbReference type="GO" id="GO:0006310">
    <property type="term" value="P:DNA recombination"/>
    <property type="evidence" value="ECO:0007669"/>
    <property type="project" value="InterPro"/>
</dbReference>
<dbReference type="GO" id="GO:0006273">
    <property type="term" value="P:lagging strand elongation"/>
    <property type="evidence" value="ECO:0007669"/>
    <property type="project" value="TreeGrafter"/>
</dbReference>
<protein>
    <submittedName>
        <fullName evidence="4">ATP-dependent DNA ligase</fullName>
    </submittedName>
</protein>
<name>A0A9W5LFA3_9BACI</name>